<dbReference type="Gene3D" id="3.90.1150.10">
    <property type="entry name" value="Aspartate Aminotransferase, domain 1"/>
    <property type="match status" value="1"/>
</dbReference>
<accession>A0A0L0H958</accession>
<dbReference type="InterPro" id="IPR051750">
    <property type="entry name" value="Trans-sulfuration_enzymes"/>
</dbReference>
<dbReference type="OMA" id="KVAKRCR"/>
<dbReference type="FunFam" id="3.90.1150.10:FF:000063">
    <property type="entry name" value="Probable cystathionine gamma-synthase"/>
    <property type="match status" value="1"/>
</dbReference>
<dbReference type="SUPFAM" id="SSF53383">
    <property type="entry name" value="PLP-dependent transferases"/>
    <property type="match status" value="1"/>
</dbReference>
<dbReference type="EMBL" id="KQ257464">
    <property type="protein sequence ID" value="KNC97474.1"/>
    <property type="molecule type" value="Genomic_DNA"/>
</dbReference>
<evidence type="ECO:0000313" key="4">
    <source>
        <dbReference type="EMBL" id="KNC97474.1"/>
    </source>
</evidence>
<reference evidence="4 5" key="1">
    <citation type="submission" date="2009-08" db="EMBL/GenBank/DDBJ databases">
        <title>The Genome Sequence of Spizellomyces punctatus strain DAOM BR117.</title>
        <authorList>
            <consortium name="The Broad Institute Genome Sequencing Platform"/>
            <person name="Russ C."/>
            <person name="Cuomo C."/>
            <person name="Shea T."/>
            <person name="Young S.K."/>
            <person name="Zeng Q."/>
            <person name="Koehrsen M."/>
            <person name="Haas B."/>
            <person name="Borodovsky M."/>
            <person name="Guigo R."/>
            <person name="Alvarado L."/>
            <person name="Berlin A."/>
            <person name="Bochicchio J."/>
            <person name="Borenstein D."/>
            <person name="Chapman S."/>
            <person name="Chen Z."/>
            <person name="Engels R."/>
            <person name="Freedman E."/>
            <person name="Gellesch M."/>
            <person name="Goldberg J."/>
            <person name="Griggs A."/>
            <person name="Gujja S."/>
            <person name="Heiman D."/>
            <person name="Hepburn T."/>
            <person name="Howarth C."/>
            <person name="Jen D."/>
            <person name="Larson L."/>
            <person name="Lewis B."/>
            <person name="Mehta T."/>
            <person name="Park D."/>
            <person name="Pearson M."/>
            <person name="Roberts A."/>
            <person name="Saif S."/>
            <person name="Shenoy N."/>
            <person name="Sisk P."/>
            <person name="Stolte C."/>
            <person name="Sykes S."/>
            <person name="Thomson T."/>
            <person name="Walk T."/>
            <person name="White J."/>
            <person name="Yandava C."/>
            <person name="Burger G."/>
            <person name="Gray M.W."/>
            <person name="Holland P.W.H."/>
            <person name="King N."/>
            <person name="Lang F.B.F."/>
            <person name="Roger A.J."/>
            <person name="Ruiz-Trillo I."/>
            <person name="Lander E."/>
            <person name="Nusbaum C."/>
        </authorList>
    </citation>
    <scope>NUCLEOTIDE SEQUENCE [LARGE SCALE GENOMIC DNA]</scope>
    <source>
        <strain evidence="4 5">DAOM BR117</strain>
    </source>
</reference>
<dbReference type="InterPro" id="IPR015424">
    <property type="entry name" value="PyrdxlP-dep_Trfase"/>
</dbReference>
<feature type="region of interest" description="Disordered" evidence="3">
    <location>
        <begin position="1"/>
        <end position="23"/>
    </location>
</feature>
<dbReference type="GO" id="GO:0019346">
    <property type="term" value="P:transsulfuration"/>
    <property type="evidence" value="ECO:0007669"/>
    <property type="project" value="InterPro"/>
</dbReference>
<dbReference type="PANTHER" id="PTHR42699:SF1">
    <property type="entry name" value="CYSTATHIONINE GAMMA-SYNTHASE-RELATED"/>
    <property type="match status" value="1"/>
</dbReference>
<dbReference type="PANTHER" id="PTHR42699">
    <property type="match status" value="1"/>
</dbReference>
<dbReference type="AlphaFoldDB" id="A0A0L0H958"/>
<keyword evidence="2" id="KW-0663">Pyridoxal phosphate</keyword>
<dbReference type="RefSeq" id="XP_016605514.1">
    <property type="nucleotide sequence ID" value="XM_016755558.1"/>
</dbReference>
<dbReference type="InParanoid" id="A0A0L0H958"/>
<dbReference type="Pfam" id="PF01053">
    <property type="entry name" value="Cys_Met_Meta_PP"/>
    <property type="match status" value="1"/>
</dbReference>
<dbReference type="VEuPathDB" id="FungiDB:SPPG_07390"/>
<feature type="compositionally biased region" description="Polar residues" evidence="3">
    <location>
        <begin position="1"/>
        <end position="15"/>
    </location>
</feature>
<dbReference type="FunCoup" id="A0A0L0H958">
    <property type="interactions" value="116"/>
</dbReference>
<evidence type="ECO:0008006" key="6">
    <source>
        <dbReference type="Google" id="ProtNLM"/>
    </source>
</evidence>
<evidence type="ECO:0000256" key="2">
    <source>
        <dbReference type="ARBA" id="ARBA00022898"/>
    </source>
</evidence>
<dbReference type="InterPro" id="IPR054542">
    <property type="entry name" value="Cys_met_metab_PP"/>
</dbReference>
<evidence type="ECO:0000256" key="3">
    <source>
        <dbReference type="SAM" id="MobiDB-lite"/>
    </source>
</evidence>
<comment type="cofactor">
    <cofactor evidence="1">
        <name>pyridoxal 5'-phosphate</name>
        <dbReference type="ChEBI" id="CHEBI:597326"/>
    </cofactor>
</comment>
<dbReference type="GO" id="GO:0030170">
    <property type="term" value="F:pyridoxal phosphate binding"/>
    <property type="evidence" value="ECO:0007669"/>
    <property type="project" value="InterPro"/>
</dbReference>
<dbReference type="InterPro" id="IPR015421">
    <property type="entry name" value="PyrdxlP-dep_Trfase_major"/>
</dbReference>
<dbReference type="Gene3D" id="3.40.640.10">
    <property type="entry name" value="Type I PLP-dependent aspartate aminotransferase-like (Major domain)"/>
    <property type="match status" value="1"/>
</dbReference>
<dbReference type="GeneID" id="27690610"/>
<dbReference type="OrthoDB" id="10047078at2759"/>
<sequence>MAQIGGTSSIPTASGPSAKRAYPTLLGTPIPENTPHAVSVTLPTWRDNVGYEEGDERVHSVLRSGYPRFVYHEQVRKIMALCEKKFAKSTESCLVFPSRRVAEECRDFLHSHSQPVRSPASGSISFRPNISSSPTRRSLVRIAEFAVTPTHNPYSPQSDDPSTSIVSSFHIYVVLFPCEAKGIAKQFWQHSGEGISSRFAEHCLRVLNANDRSKDFAAPVPGVRGMGNARYRKGAYLPEGQQQHLTTAEGQAVRNEQDLYVEERFGRNLDVRQADDAKQRLKKRIAGVLGDVDNESSRVNEIGTSIIEDVPLNLGGRGILGIAENDVYLFPTGMSAIYNAHRIVRKIHPNKKSVQYGFPYLDSLKIQEKFGPGCHFLGLGESSEIDHLENSILPSEPISAVFCEFPSNPLLRTPDLQRLRRLADRHAFLLIVDETVGNFINVDAMTWADIVVSSLTKIFSGDSNVMGGSAVINPKSRWHEELAGGMKELYQDNVWCEDAIFLERNSRTFGQRIKRINDTAEILCDFLHSQPKVLQVHYPKYVDSDLYHQHARPDESGRYGYGGLFSLILHTDDAAVRFYDALDVAKGPSLGTNFTLASPYTILAHYGELDWAAQYKVPQRLIRVSVGLEDPDTLLKIFANALNSI</sequence>
<name>A0A0L0H958_SPIPD</name>
<protein>
    <recommendedName>
        <fullName evidence="6">Cystathionine gamma-synthase</fullName>
    </recommendedName>
</protein>
<dbReference type="InterPro" id="IPR015422">
    <property type="entry name" value="PyrdxlP-dep_Trfase_small"/>
</dbReference>
<keyword evidence="5" id="KW-1185">Reference proteome</keyword>
<dbReference type="eggNOG" id="KOG0053">
    <property type="taxonomic scope" value="Eukaryota"/>
</dbReference>
<evidence type="ECO:0000313" key="5">
    <source>
        <dbReference type="Proteomes" id="UP000053201"/>
    </source>
</evidence>
<dbReference type="PROSITE" id="PS00868">
    <property type="entry name" value="CYS_MET_METAB_PP"/>
    <property type="match status" value="1"/>
</dbReference>
<dbReference type="Proteomes" id="UP000053201">
    <property type="component" value="Unassembled WGS sequence"/>
</dbReference>
<dbReference type="InterPro" id="IPR000277">
    <property type="entry name" value="Cys/Met-Metab_PyrdxlP-dep_enz"/>
</dbReference>
<proteinExistence type="predicted"/>
<evidence type="ECO:0000256" key="1">
    <source>
        <dbReference type="ARBA" id="ARBA00001933"/>
    </source>
</evidence>
<gene>
    <name evidence="4" type="ORF">SPPG_07390</name>
</gene>
<dbReference type="STRING" id="645134.A0A0L0H958"/>
<organism evidence="4 5">
    <name type="scientific">Spizellomyces punctatus (strain DAOM BR117)</name>
    <dbReference type="NCBI Taxonomy" id="645134"/>
    <lineage>
        <taxon>Eukaryota</taxon>
        <taxon>Fungi</taxon>
        <taxon>Fungi incertae sedis</taxon>
        <taxon>Chytridiomycota</taxon>
        <taxon>Chytridiomycota incertae sedis</taxon>
        <taxon>Chytridiomycetes</taxon>
        <taxon>Spizellomycetales</taxon>
        <taxon>Spizellomycetaceae</taxon>
        <taxon>Spizellomyces</taxon>
    </lineage>
</organism>
<dbReference type="GO" id="GO:0003962">
    <property type="term" value="F:cystathionine gamma-synthase activity"/>
    <property type="evidence" value="ECO:0007669"/>
    <property type="project" value="TreeGrafter"/>
</dbReference>